<evidence type="ECO:0000256" key="2">
    <source>
        <dbReference type="ARBA" id="ARBA00004370"/>
    </source>
</evidence>
<dbReference type="SUPFAM" id="SSF50022">
    <property type="entry name" value="ISP domain"/>
    <property type="match status" value="1"/>
</dbReference>
<keyword evidence="10" id="KW-0411">Iron-sulfur</keyword>
<comment type="catalytic activity">
    <reaction evidence="16">
        <text>cholesterol + NADPH + O2 + H(+) = 7-dehydrocholesterol + NADP(+) + 2 H2O</text>
        <dbReference type="Rhea" id="RHEA:45024"/>
        <dbReference type="ChEBI" id="CHEBI:15377"/>
        <dbReference type="ChEBI" id="CHEBI:15378"/>
        <dbReference type="ChEBI" id="CHEBI:15379"/>
        <dbReference type="ChEBI" id="CHEBI:16113"/>
        <dbReference type="ChEBI" id="CHEBI:17759"/>
        <dbReference type="ChEBI" id="CHEBI:57783"/>
        <dbReference type="ChEBI" id="CHEBI:58349"/>
        <dbReference type="EC" id="1.14.19.21"/>
    </reaction>
    <physiologicalReaction direction="left-to-right" evidence="16">
        <dbReference type="Rhea" id="RHEA:45025"/>
    </physiologicalReaction>
</comment>
<dbReference type="GO" id="GO:0005737">
    <property type="term" value="C:cytoplasm"/>
    <property type="evidence" value="ECO:0007669"/>
    <property type="project" value="TreeGrafter"/>
</dbReference>
<keyword evidence="11" id="KW-0472">Membrane</keyword>
<dbReference type="Gene3D" id="2.102.10.10">
    <property type="entry name" value="Rieske [2Fe-2S] iron-sulphur domain"/>
    <property type="match status" value="1"/>
</dbReference>
<evidence type="ECO:0000259" key="17">
    <source>
        <dbReference type="PROSITE" id="PS51296"/>
    </source>
</evidence>
<dbReference type="GO" id="GO:0170056">
    <property type="term" value="F:cholesterol 7-desaturase [NAD(P)H] activity"/>
    <property type="evidence" value="ECO:0007669"/>
    <property type="project" value="UniProtKB-EC"/>
</dbReference>
<evidence type="ECO:0000256" key="3">
    <source>
        <dbReference type="ARBA" id="ARBA00004972"/>
    </source>
</evidence>
<keyword evidence="19" id="KW-1185">Reference proteome</keyword>
<dbReference type="CDD" id="cd03469">
    <property type="entry name" value="Rieske_RO_Alpha_N"/>
    <property type="match status" value="1"/>
</dbReference>
<dbReference type="SUPFAM" id="SSF55961">
    <property type="entry name" value="Bet v1-like"/>
    <property type="match status" value="1"/>
</dbReference>
<dbReference type="InterPro" id="IPR017941">
    <property type="entry name" value="Rieske_2Fe-2S"/>
</dbReference>
<keyword evidence="8" id="KW-0560">Oxidoreductase</keyword>
<evidence type="ECO:0000256" key="11">
    <source>
        <dbReference type="ARBA" id="ARBA00023136"/>
    </source>
</evidence>
<dbReference type="EMBL" id="JACFXU010000014">
    <property type="protein sequence ID" value="MBA6413369.1"/>
    <property type="molecule type" value="Genomic_DNA"/>
</dbReference>
<dbReference type="EC" id="1.14.19.21" evidence="14"/>
<comment type="pathway">
    <text evidence="12">Steroid hormone biosynthesis; dafachronic acid biosynthesis.</text>
</comment>
<keyword evidence="5" id="KW-0001">2Fe-2S</keyword>
<gene>
    <name evidence="18" type="ORF">H2508_09630</name>
</gene>
<dbReference type="RefSeq" id="WP_182172449.1">
    <property type="nucleotide sequence ID" value="NZ_JACFXU010000014.1"/>
</dbReference>
<evidence type="ECO:0000256" key="15">
    <source>
        <dbReference type="ARBA" id="ARBA00047853"/>
    </source>
</evidence>
<feature type="domain" description="Rieske" evidence="17">
    <location>
        <begin position="13"/>
        <end position="120"/>
    </location>
</feature>
<keyword evidence="7" id="KW-1133">Transmembrane helix</keyword>
<evidence type="ECO:0000313" key="18">
    <source>
        <dbReference type="EMBL" id="MBA6413369.1"/>
    </source>
</evidence>
<evidence type="ECO:0000256" key="13">
    <source>
        <dbReference type="ARBA" id="ARBA00025729"/>
    </source>
</evidence>
<dbReference type="InterPro" id="IPR045605">
    <property type="entry name" value="KshA-like_C"/>
</dbReference>
<evidence type="ECO:0000256" key="12">
    <source>
        <dbReference type="ARBA" id="ARBA00025712"/>
    </source>
</evidence>
<comment type="caution">
    <text evidence="18">The sequence shown here is derived from an EMBL/GenBank/DDBJ whole genome shotgun (WGS) entry which is preliminary data.</text>
</comment>
<accession>A0A7W2TX02</accession>
<name>A0A7W2TX02_9GAMM</name>
<proteinExistence type="inferred from homology"/>
<dbReference type="GO" id="GO:0051537">
    <property type="term" value="F:2 iron, 2 sulfur cluster binding"/>
    <property type="evidence" value="ECO:0007669"/>
    <property type="project" value="UniProtKB-KW"/>
</dbReference>
<dbReference type="InterPro" id="IPR050584">
    <property type="entry name" value="Cholesterol_7-desaturase"/>
</dbReference>
<dbReference type="AlphaFoldDB" id="A0A7W2TX02"/>
<organism evidence="18 19">
    <name type="scientific">Sediminihaliea albiluteola</name>
    <dbReference type="NCBI Taxonomy" id="2758564"/>
    <lineage>
        <taxon>Bacteria</taxon>
        <taxon>Pseudomonadati</taxon>
        <taxon>Pseudomonadota</taxon>
        <taxon>Gammaproteobacteria</taxon>
        <taxon>Cellvibrionales</taxon>
        <taxon>Halieaceae</taxon>
        <taxon>Sediminihaliea</taxon>
    </lineage>
</organism>
<dbReference type="GO" id="GO:0008203">
    <property type="term" value="P:cholesterol metabolic process"/>
    <property type="evidence" value="ECO:0007669"/>
    <property type="project" value="InterPro"/>
</dbReference>
<evidence type="ECO:0000256" key="9">
    <source>
        <dbReference type="ARBA" id="ARBA00023004"/>
    </source>
</evidence>
<comment type="subcellular location">
    <subcellularLocation>
        <location evidence="2">Membrane</location>
    </subcellularLocation>
</comment>
<sequence length="338" mass="38456">MNTRIPLPMPIGWYCVAFSDELAVGEVKNVRYFARDMVMFRTESGDVGLSDPICPHLGAHLGHGGEVVGESIRCPFHHWQYNTQGVITDIPYAKRIPPKVDGKPCLKTYPVCERNNVIWAWYHPDDVAPDYEVLEIPECSDPAWSSEQRFSWRFDSHPQEIAENGVDVAHFRFVHQMDAVPLGETKYEGHIRRSLVKGPRTVINEAGEKEVLEYSVEVVQNGAGQKWTRMSGLVSYLLQVLVTPIDRDQVDVRFAYIHERFPEGSFKAKAMQEAIANTNGQRGLEGDIPIWHNKHHLRSPILCDGDGPIMQFRKYFSQFYPDGNSYPELQVLASTQQS</sequence>
<protein>
    <recommendedName>
        <fullName evidence="14">cholesterol 7-desaturase</fullName>
        <ecNumber evidence="14">1.14.19.21</ecNumber>
    </recommendedName>
</protein>
<dbReference type="PANTHER" id="PTHR21266:SF32">
    <property type="entry name" value="CHOLESTEROL 7-DESATURASE NVD"/>
    <property type="match status" value="1"/>
</dbReference>
<keyword evidence="4" id="KW-0812">Transmembrane</keyword>
<dbReference type="Pfam" id="PF00355">
    <property type="entry name" value="Rieske"/>
    <property type="match status" value="1"/>
</dbReference>
<dbReference type="InterPro" id="IPR036922">
    <property type="entry name" value="Rieske_2Fe-2S_sf"/>
</dbReference>
<evidence type="ECO:0000256" key="16">
    <source>
        <dbReference type="ARBA" id="ARBA00049548"/>
    </source>
</evidence>
<dbReference type="Pfam" id="PF19298">
    <property type="entry name" value="KshA_C"/>
    <property type="match status" value="1"/>
</dbReference>
<dbReference type="Proteomes" id="UP000539350">
    <property type="component" value="Unassembled WGS sequence"/>
</dbReference>
<dbReference type="PROSITE" id="PS51296">
    <property type="entry name" value="RIESKE"/>
    <property type="match status" value="1"/>
</dbReference>
<comment type="cofactor">
    <cofactor evidence="1">
        <name>Fe cation</name>
        <dbReference type="ChEBI" id="CHEBI:24875"/>
    </cofactor>
</comment>
<evidence type="ECO:0000256" key="14">
    <source>
        <dbReference type="ARBA" id="ARBA00026095"/>
    </source>
</evidence>
<dbReference type="GO" id="GO:0046872">
    <property type="term" value="F:metal ion binding"/>
    <property type="evidence" value="ECO:0007669"/>
    <property type="project" value="UniProtKB-KW"/>
</dbReference>
<dbReference type="Gene3D" id="3.90.380.10">
    <property type="entry name" value="Naphthalene 1,2-dioxygenase Alpha Subunit, Chain A, domain 1"/>
    <property type="match status" value="1"/>
</dbReference>
<evidence type="ECO:0000256" key="4">
    <source>
        <dbReference type="ARBA" id="ARBA00022692"/>
    </source>
</evidence>
<reference evidence="18 19" key="1">
    <citation type="submission" date="2020-07" db="EMBL/GenBank/DDBJ databases">
        <title>Halieaceae bacterium, F7430, whole genome shotgun sequencing project.</title>
        <authorList>
            <person name="Jiang S."/>
            <person name="Liu Z.W."/>
            <person name="Du Z.J."/>
        </authorList>
    </citation>
    <scope>NUCLEOTIDE SEQUENCE [LARGE SCALE GENOMIC DNA]</scope>
    <source>
        <strain evidence="18 19">F7430</strain>
    </source>
</reference>
<evidence type="ECO:0000256" key="7">
    <source>
        <dbReference type="ARBA" id="ARBA00022989"/>
    </source>
</evidence>
<dbReference type="GO" id="GO:0016020">
    <property type="term" value="C:membrane"/>
    <property type="evidence" value="ECO:0007669"/>
    <property type="project" value="UniProtKB-SubCell"/>
</dbReference>
<comment type="catalytic activity">
    <reaction evidence="15">
        <text>cholesterol + NADH + O2 + H(+) = 7-dehydrocholesterol + NAD(+) + 2 H2O</text>
        <dbReference type="Rhea" id="RHEA:51644"/>
        <dbReference type="ChEBI" id="CHEBI:15377"/>
        <dbReference type="ChEBI" id="CHEBI:15378"/>
        <dbReference type="ChEBI" id="CHEBI:15379"/>
        <dbReference type="ChEBI" id="CHEBI:16113"/>
        <dbReference type="ChEBI" id="CHEBI:17759"/>
        <dbReference type="ChEBI" id="CHEBI:57540"/>
        <dbReference type="ChEBI" id="CHEBI:57945"/>
        <dbReference type="EC" id="1.14.19.21"/>
    </reaction>
    <physiologicalReaction direction="left-to-right" evidence="15">
        <dbReference type="Rhea" id="RHEA:51645"/>
    </physiologicalReaction>
</comment>
<evidence type="ECO:0000256" key="10">
    <source>
        <dbReference type="ARBA" id="ARBA00023014"/>
    </source>
</evidence>
<comment type="similarity">
    <text evidence="13">Belongs to the cholesterol 7-desaturase family.</text>
</comment>
<keyword evidence="6" id="KW-0479">Metal-binding</keyword>
<keyword evidence="9" id="KW-0408">Iron</keyword>
<evidence type="ECO:0000256" key="5">
    <source>
        <dbReference type="ARBA" id="ARBA00022714"/>
    </source>
</evidence>
<evidence type="ECO:0000256" key="1">
    <source>
        <dbReference type="ARBA" id="ARBA00001962"/>
    </source>
</evidence>
<evidence type="ECO:0000256" key="6">
    <source>
        <dbReference type="ARBA" id="ARBA00022723"/>
    </source>
</evidence>
<evidence type="ECO:0000256" key="8">
    <source>
        <dbReference type="ARBA" id="ARBA00023002"/>
    </source>
</evidence>
<dbReference type="PANTHER" id="PTHR21266">
    <property type="entry name" value="IRON-SULFUR DOMAIN CONTAINING PROTEIN"/>
    <property type="match status" value="1"/>
</dbReference>
<comment type="pathway">
    <text evidence="3">Hormone biosynthesis.</text>
</comment>
<evidence type="ECO:0000313" key="19">
    <source>
        <dbReference type="Proteomes" id="UP000539350"/>
    </source>
</evidence>